<dbReference type="InterPro" id="IPR055558">
    <property type="entry name" value="DUF7134"/>
</dbReference>
<evidence type="ECO:0000256" key="1">
    <source>
        <dbReference type="ARBA" id="ARBA00000085"/>
    </source>
</evidence>
<dbReference type="Gene3D" id="3.30.565.10">
    <property type="entry name" value="Histidine kinase-like ATPase, C-terminal domain"/>
    <property type="match status" value="1"/>
</dbReference>
<organism evidence="14 15">
    <name type="scientific">Propionibacterium australiense</name>
    <dbReference type="NCBI Taxonomy" id="119981"/>
    <lineage>
        <taxon>Bacteria</taxon>
        <taxon>Bacillati</taxon>
        <taxon>Actinomycetota</taxon>
        <taxon>Actinomycetes</taxon>
        <taxon>Propionibacteriales</taxon>
        <taxon>Propionibacteriaceae</taxon>
        <taxon>Propionibacterium</taxon>
    </lineage>
</organism>
<evidence type="ECO:0000256" key="9">
    <source>
        <dbReference type="SAM" id="MobiDB-lite"/>
    </source>
</evidence>
<evidence type="ECO:0000256" key="4">
    <source>
        <dbReference type="ARBA" id="ARBA00022679"/>
    </source>
</evidence>
<dbReference type="InterPro" id="IPR003594">
    <property type="entry name" value="HATPase_dom"/>
</dbReference>
<feature type="transmembrane region" description="Helical" evidence="10">
    <location>
        <begin position="162"/>
        <end position="179"/>
    </location>
</feature>
<comment type="catalytic activity">
    <reaction evidence="1">
        <text>ATP + protein L-histidine = ADP + protein N-phospho-L-histidine.</text>
        <dbReference type="EC" id="2.7.13.3"/>
    </reaction>
</comment>
<sequence>MPARVPRALDGPARERDVRASAAAARGQWTARPGSGTVSGRASDSGGHQLVDGQDTPAAGAATLAAGPPGAGADQEDPMAEKSLTERLGAWLGLDEDWQRPVPRVDRRDAAVALAMAAALALNLELLRGYFPAESMEPRPLEYVLIVLLALPLLWRRRFPLACAAAVFAVFVVTGRNASEVNAQLVGNILLFLAVFSAACWARNRRAMVATLAAIVLADLLWLTLDFAVGLSVERVVASMDGPAHGLLSPALSYGIYAYLINIVFFVSAFVFGTSAWRRARQQARLAAQAAQIARQSEQLRDQAIVEERLRIARELHDVVAHHVSVTGVQAAAARRALDRRPEQAARALGMVEESSREAIGQMRGLLGALRGATGHEDDSRQSSPTIAQIAGLTTGRPDELRVDYELLESAPGAAENVPLPAALSIYRTVEEALTNVRRHSTARRAQVVVRVAERYVETEILDAGRPVPGTSGTGLGQLGMRERAARHHGEAEIGPRPTGGYRVRVRLPLMESS</sequence>
<evidence type="ECO:0000313" key="15">
    <source>
        <dbReference type="Proteomes" id="UP000279336"/>
    </source>
</evidence>
<keyword evidence="10" id="KW-1133">Transmembrane helix</keyword>
<feature type="compositionally biased region" description="Low complexity" evidence="9">
    <location>
        <begin position="56"/>
        <end position="73"/>
    </location>
</feature>
<dbReference type="GO" id="GO:0046983">
    <property type="term" value="F:protein dimerization activity"/>
    <property type="evidence" value="ECO:0007669"/>
    <property type="project" value="InterPro"/>
</dbReference>
<dbReference type="EC" id="2.7.13.3" evidence="2"/>
<evidence type="ECO:0000313" key="14">
    <source>
        <dbReference type="EMBL" id="RLP11135.1"/>
    </source>
</evidence>
<dbReference type="Pfam" id="PF23539">
    <property type="entry name" value="DUF7134"/>
    <property type="match status" value="1"/>
</dbReference>
<feature type="domain" description="DUF7134" evidence="13">
    <location>
        <begin position="106"/>
        <end position="225"/>
    </location>
</feature>
<evidence type="ECO:0000256" key="5">
    <source>
        <dbReference type="ARBA" id="ARBA00022741"/>
    </source>
</evidence>
<comment type="caution">
    <text evidence="14">The sequence shown here is derived from an EMBL/GenBank/DDBJ whole genome shotgun (WGS) entry which is preliminary data.</text>
</comment>
<keyword evidence="8" id="KW-0902">Two-component regulatory system</keyword>
<dbReference type="InterPro" id="IPR050482">
    <property type="entry name" value="Sensor_HK_TwoCompSys"/>
</dbReference>
<keyword evidence="10" id="KW-0812">Transmembrane</keyword>
<feature type="domain" description="Signal transduction histidine kinase subgroup 3 dimerisation and phosphoacceptor" evidence="12">
    <location>
        <begin position="308"/>
        <end position="372"/>
    </location>
</feature>
<dbReference type="PANTHER" id="PTHR24421:SF10">
    <property type="entry name" value="NITRATE_NITRITE SENSOR PROTEIN NARQ"/>
    <property type="match status" value="1"/>
</dbReference>
<feature type="transmembrane region" description="Helical" evidence="10">
    <location>
        <begin position="251"/>
        <end position="272"/>
    </location>
</feature>
<feature type="transmembrane region" description="Helical" evidence="10">
    <location>
        <begin position="209"/>
        <end position="231"/>
    </location>
</feature>
<dbReference type="GO" id="GO:0016020">
    <property type="term" value="C:membrane"/>
    <property type="evidence" value="ECO:0007669"/>
    <property type="project" value="InterPro"/>
</dbReference>
<keyword evidence="4" id="KW-0808">Transferase</keyword>
<dbReference type="Pfam" id="PF02518">
    <property type="entry name" value="HATPase_c"/>
    <property type="match status" value="1"/>
</dbReference>
<evidence type="ECO:0000259" key="13">
    <source>
        <dbReference type="Pfam" id="PF23539"/>
    </source>
</evidence>
<dbReference type="GO" id="GO:0005524">
    <property type="term" value="F:ATP binding"/>
    <property type="evidence" value="ECO:0007669"/>
    <property type="project" value="UniProtKB-KW"/>
</dbReference>
<dbReference type="OrthoDB" id="227596at2"/>
<evidence type="ECO:0000256" key="2">
    <source>
        <dbReference type="ARBA" id="ARBA00012438"/>
    </source>
</evidence>
<name>A0A8B3FK69_9ACTN</name>
<evidence type="ECO:0000256" key="6">
    <source>
        <dbReference type="ARBA" id="ARBA00022777"/>
    </source>
</evidence>
<evidence type="ECO:0000259" key="12">
    <source>
        <dbReference type="Pfam" id="PF07730"/>
    </source>
</evidence>
<evidence type="ECO:0000256" key="7">
    <source>
        <dbReference type="ARBA" id="ARBA00022840"/>
    </source>
</evidence>
<evidence type="ECO:0000259" key="11">
    <source>
        <dbReference type="Pfam" id="PF02518"/>
    </source>
</evidence>
<dbReference type="CDD" id="cd16917">
    <property type="entry name" value="HATPase_UhpB-NarQ-NarX-like"/>
    <property type="match status" value="1"/>
</dbReference>
<keyword evidence="3" id="KW-0597">Phosphoprotein</keyword>
<proteinExistence type="predicted"/>
<keyword evidence="5" id="KW-0547">Nucleotide-binding</keyword>
<dbReference type="Pfam" id="PF07730">
    <property type="entry name" value="HisKA_3"/>
    <property type="match status" value="1"/>
</dbReference>
<protein>
    <recommendedName>
        <fullName evidence="2">histidine kinase</fullName>
        <ecNumber evidence="2">2.7.13.3</ecNumber>
    </recommendedName>
</protein>
<evidence type="ECO:0000256" key="3">
    <source>
        <dbReference type="ARBA" id="ARBA00022553"/>
    </source>
</evidence>
<evidence type="ECO:0000256" key="8">
    <source>
        <dbReference type="ARBA" id="ARBA00023012"/>
    </source>
</evidence>
<dbReference type="AlphaFoldDB" id="A0A8B3FK69"/>
<dbReference type="GO" id="GO:0000155">
    <property type="term" value="F:phosphorelay sensor kinase activity"/>
    <property type="evidence" value="ECO:0007669"/>
    <property type="project" value="InterPro"/>
</dbReference>
<reference evidence="14 15" key="1">
    <citation type="submission" date="2018-10" db="EMBL/GenBank/DDBJ databases">
        <title>Propionibacterium australiense Genome Sequencing and Assembly.</title>
        <authorList>
            <person name="Bernier A.-M."/>
            <person name="Bernard K."/>
        </authorList>
    </citation>
    <scope>NUCLEOTIDE SEQUENCE [LARGE SCALE GENOMIC DNA]</scope>
    <source>
        <strain evidence="14 15">NML98A078</strain>
    </source>
</reference>
<keyword evidence="10" id="KW-0472">Membrane</keyword>
<dbReference type="Proteomes" id="UP000279336">
    <property type="component" value="Unassembled WGS sequence"/>
</dbReference>
<dbReference type="PANTHER" id="PTHR24421">
    <property type="entry name" value="NITRATE/NITRITE SENSOR PROTEIN NARX-RELATED"/>
    <property type="match status" value="1"/>
</dbReference>
<evidence type="ECO:0000256" key="10">
    <source>
        <dbReference type="SAM" id="Phobius"/>
    </source>
</evidence>
<dbReference type="EMBL" id="RCIW01000006">
    <property type="protein sequence ID" value="RLP11135.1"/>
    <property type="molecule type" value="Genomic_DNA"/>
</dbReference>
<feature type="transmembrane region" description="Helical" evidence="10">
    <location>
        <begin position="185"/>
        <end position="202"/>
    </location>
</feature>
<feature type="region of interest" description="Disordered" evidence="9">
    <location>
        <begin position="1"/>
        <end position="79"/>
    </location>
</feature>
<dbReference type="Gene3D" id="1.20.5.1930">
    <property type="match status" value="1"/>
</dbReference>
<dbReference type="SUPFAM" id="SSF55874">
    <property type="entry name" value="ATPase domain of HSP90 chaperone/DNA topoisomerase II/histidine kinase"/>
    <property type="match status" value="1"/>
</dbReference>
<keyword evidence="7" id="KW-0067">ATP-binding</keyword>
<keyword evidence="6 14" id="KW-0418">Kinase</keyword>
<feature type="domain" description="Histidine kinase/HSP90-like ATPase" evidence="11">
    <location>
        <begin position="425"/>
        <end position="510"/>
    </location>
</feature>
<accession>A0A8B3FK69</accession>
<gene>
    <name evidence="14" type="ORF">D7U36_05005</name>
</gene>
<dbReference type="InterPro" id="IPR011712">
    <property type="entry name" value="Sig_transdc_His_kin_sub3_dim/P"/>
</dbReference>
<dbReference type="InterPro" id="IPR036890">
    <property type="entry name" value="HATPase_C_sf"/>
</dbReference>